<dbReference type="AlphaFoldDB" id="V6I5J9"/>
<dbReference type="EMBL" id="AHMT02000053">
    <property type="protein sequence ID" value="EQA60814.1"/>
    <property type="molecule type" value="Genomic_DNA"/>
</dbReference>
<evidence type="ECO:0000313" key="1">
    <source>
        <dbReference type="EMBL" id="EQA60814.1"/>
    </source>
</evidence>
<dbReference type="Proteomes" id="UP000018747">
    <property type="component" value="Unassembled WGS sequence"/>
</dbReference>
<reference evidence="1" key="1">
    <citation type="submission" date="2013-05" db="EMBL/GenBank/DDBJ databases">
        <authorList>
            <person name="Harkins D.M."/>
            <person name="Durkin A.S."/>
            <person name="Brinkac L.M."/>
            <person name="Haft D.H."/>
            <person name="Selengut J.D."/>
            <person name="Sanka R."/>
            <person name="DePew J."/>
            <person name="Purushe J."/>
            <person name="Hartskeerl R.A."/>
            <person name="Ahmed A."/>
            <person name="van der Linden H."/>
            <person name="Goris M.G.A."/>
            <person name="Vinetz J.M."/>
            <person name="Sutton G.G."/>
            <person name="Nierman W.C."/>
            <person name="Fouts D.E."/>
        </authorList>
    </citation>
    <scope>NUCLEOTIDE SEQUENCE [LARGE SCALE GENOMIC DNA]</scope>
    <source>
        <strain evidence="1">L 60</strain>
    </source>
</reference>
<name>V6I5J9_9LEPT</name>
<evidence type="ECO:0000313" key="2">
    <source>
        <dbReference type="Proteomes" id="UP000018747"/>
    </source>
</evidence>
<organism evidence="1 2">
    <name type="scientific">Leptospira alexanderi serovar Manhao 3 str. L 60</name>
    <dbReference type="NCBI Taxonomy" id="1049759"/>
    <lineage>
        <taxon>Bacteria</taxon>
        <taxon>Pseudomonadati</taxon>
        <taxon>Spirochaetota</taxon>
        <taxon>Spirochaetia</taxon>
        <taxon>Leptospirales</taxon>
        <taxon>Leptospiraceae</taxon>
        <taxon>Leptospira</taxon>
    </lineage>
</organism>
<keyword evidence="2" id="KW-1185">Reference proteome</keyword>
<sequence length="50" mass="5733">MSYELDNVPDNAHPIIDGSKSKYIDPDAVEITENFKIVAKSRKTKFETNY</sequence>
<proteinExistence type="predicted"/>
<accession>V6I5J9</accession>
<gene>
    <name evidence="1" type="ORF">LEP1GSC062_1719</name>
</gene>
<comment type="caution">
    <text evidence="1">The sequence shown here is derived from an EMBL/GenBank/DDBJ whole genome shotgun (WGS) entry which is preliminary data.</text>
</comment>
<protein>
    <submittedName>
        <fullName evidence="1">Uncharacterized protein</fullName>
    </submittedName>
</protein>